<dbReference type="KEGG" id="tpav:HRQ91_01185"/>
<accession>A0A975F2I4</accession>
<name>A0A975F2I4_9SPIR</name>
<dbReference type="Proteomes" id="UP000671908">
    <property type="component" value="Chromosome"/>
</dbReference>
<organism evidence="1 2">
    <name type="scientific">Treponema parvum</name>
    <dbReference type="NCBI Taxonomy" id="138851"/>
    <lineage>
        <taxon>Bacteria</taxon>
        <taxon>Pseudomonadati</taxon>
        <taxon>Spirochaetota</taxon>
        <taxon>Spirochaetia</taxon>
        <taxon>Spirochaetales</taxon>
        <taxon>Treponemataceae</taxon>
        <taxon>Treponema</taxon>
    </lineage>
</organism>
<gene>
    <name evidence="1" type="ORF">HRQ91_01185</name>
</gene>
<dbReference type="AlphaFoldDB" id="A0A975F2I4"/>
<reference evidence="1 2" key="1">
    <citation type="journal article" date="2021" name="Microbiol. Resour. Announc.">
        <title>Complete Genome Sequences of Three Human Oral Treponema parvum Isolates.</title>
        <authorList>
            <person name="Zeng H."/>
            <person name="Watt R.M."/>
        </authorList>
    </citation>
    <scope>NUCLEOTIDE SEQUENCE [LARGE SCALE GENOMIC DNA]</scope>
    <source>
        <strain evidence="1 2">ATCC 700770</strain>
    </source>
</reference>
<protein>
    <submittedName>
        <fullName evidence="1">Uncharacterized protein</fullName>
    </submittedName>
</protein>
<proteinExistence type="predicted"/>
<evidence type="ECO:0000313" key="1">
    <source>
        <dbReference type="EMBL" id="QTQ13178.1"/>
    </source>
</evidence>
<dbReference type="RefSeq" id="WP_210119904.1">
    <property type="nucleotide sequence ID" value="NZ_CP054142.1"/>
</dbReference>
<keyword evidence="2" id="KW-1185">Reference proteome</keyword>
<evidence type="ECO:0000313" key="2">
    <source>
        <dbReference type="Proteomes" id="UP000671908"/>
    </source>
</evidence>
<dbReference type="EMBL" id="CP054142">
    <property type="protein sequence ID" value="QTQ13178.1"/>
    <property type="molecule type" value="Genomic_DNA"/>
</dbReference>
<sequence>MHKLIVKKDNVSLRPFLYLQDKRNKSQEFSNTTVCNYFWNNYRDIFHTDYKDRKSFQSGYAGNFSLIFDSSESQEGKTNKFTKEIPPELKKIIPKLYNLQIDIRDDYCYIGNIPDGNTFRILSVFFCLKRINAKINDIVDIREKKPDNSWKALLAKKLNCKTADFPANRLQQTGRGDIGRKSTLNRYTIYNMGNNWFDVIKPNYYNFKNLRYKILLHNLMIEQSNVYFCIIKSKFYNFDYNDVFKDGIDFDGNGEPQLVFEWINQQIILDDVILVKKDDLRDLILEKLEVPTSYQYTFNKIEDNTLFFDDGTQLDLNSIVITKHQTLIDSQNFNPNITFNKELENELCEKAKDRMKNVINQGKHIVSRISKGEESNTIKKFLDLSHDGLLKIKDYHRITTDDSIVTGKEKTCLIIYNGTKYPDLICVFLEDAERIEKKGNRTIIEYSNYIEKNASRFKHIMFEVEAEFNLTSFGDHDTTKTKVLLSKYVFCENASSGFYESQFGIKIPVISIKDFSNESS</sequence>